<reference evidence="7 8" key="1">
    <citation type="submission" date="2023-07" db="EMBL/GenBank/DDBJ databases">
        <title>Genomic Encyclopedia of Type Strains, Phase IV (KMG-IV): sequencing the most valuable type-strain genomes for metagenomic binning, comparative biology and taxonomic classification.</title>
        <authorList>
            <person name="Goeker M."/>
        </authorList>
    </citation>
    <scope>NUCLEOTIDE SEQUENCE [LARGE SCALE GENOMIC DNA]</scope>
    <source>
        <strain evidence="7 8">DSM 338</strain>
    </source>
</reference>
<dbReference type="InterPro" id="IPR011010">
    <property type="entry name" value="DNA_brk_join_enz"/>
</dbReference>
<accession>A0ABU1KQ45</accession>
<comment type="caution">
    <text evidence="7">The sequence shown here is derived from an EMBL/GenBank/DDBJ whole genome shotgun (WGS) entry which is preliminary data.</text>
</comment>
<evidence type="ECO:0000256" key="5">
    <source>
        <dbReference type="SAM" id="MobiDB-lite"/>
    </source>
</evidence>
<dbReference type="Gene3D" id="1.10.443.10">
    <property type="entry name" value="Intergrase catalytic core"/>
    <property type="match status" value="1"/>
</dbReference>
<evidence type="ECO:0000256" key="3">
    <source>
        <dbReference type="ARBA" id="ARBA00023125"/>
    </source>
</evidence>
<protein>
    <submittedName>
        <fullName evidence="7">Integrase</fullName>
    </submittedName>
</protein>
<evidence type="ECO:0000256" key="2">
    <source>
        <dbReference type="ARBA" id="ARBA00022908"/>
    </source>
</evidence>
<sequence>MAKLTKQTVDALKPSKVGVKGSYLIEWDQELRGFGVKVVASGLKTFVIQYRNAQGRSRRIMIGRYGVMTLEEARREAKTVLGRIARGVDPLEEKQAAAGDAITVAEVCDWYLAEAEAGRILGKRRRPIKASTLAMDRSRIDVHIRPLLGKRAVSALKLGDIEGAQADIAAGKTSKPRAGSRGGAATGGEGVAARTMSTLHAIFEHGVRLGKIESNPARGVRRLASTPRDRRLSRAEIEKLGKAMRIAEQEGEHPTGLAAIRFFLMTGLRRMEGLALERAWLHDEEGSIRFPDTKSGAQTRVIGRAAVDLLLAQPQAGSRFFFPADWGEGHFVGIVRVLDRLCAMARLEDVTPHTLRHTFASVAGDLGFSELTIAALLGHAARGVTQRYIHIDEALRLAADRVADEMADILDGKAAASRPYRRGARQSRGTDQRVPQSE</sequence>
<dbReference type="InterPro" id="IPR025166">
    <property type="entry name" value="Integrase_DNA_bind_dom"/>
</dbReference>
<evidence type="ECO:0000313" key="8">
    <source>
        <dbReference type="Proteomes" id="UP001245370"/>
    </source>
</evidence>
<dbReference type="PROSITE" id="PS51898">
    <property type="entry name" value="TYR_RECOMBINASE"/>
    <property type="match status" value="1"/>
</dbReference>
<gene>
    <name evidence="7" type="ORF">GGQ86_005237</name>
</gene>
<dbReference type="InterPro" id="IPR010998">
    <property type="entry name" value="Integrase_recombinase_N"/>
</dbReference>
<keyword evidence="3" id="KW-0238">DNA-binding</keyword>
<dbReference type="RefSeq" id="WP_281809999.1">
    <property type="nucleotide sequence ID" value="NZ_BSDO01000014.1"/>
</dbReference>
<dbReference type="InterPro" id="IPR038488">
    <property type="entry name" value="Integrase_DNA-bd_sf"/>
</dbReference>
<dbReference type="Gene3D" id="3.30.160.390">
    <property type="entry name" value="Integrase, DNA-binding domain"/>
    <property type="match status" value="1"/>
</dbReference>
<evidence type="ECO:0000256" key="4">
    <source>
        <dbReference type="ARBA" id="ARBA00023172"/>
    </source>
</evidence>
<dbReference type="CDD" id="cd00796">
    <property type="entry name" value="INT_Rci_Hp1_C"/>
    <property type="match status" value="1"/>
</dbReference>
<evidence type="ECO:0000256" key="1">
    <source>
        <dbReference type="ARBA" id="ARBA00008857"/>
    </source>
</evidence>
<dbReference type="Pfam" id="PF00589">
    <property type="entry name" value="Phage_integrase"/>
    <property type="match status" value="1"/>
</dbReference>
<dbReference type="InterPro" id="IPR002104">
    <property type="entry name" value="Integrase_catalytic"/>
</dbReference>
<dbReference type="GeneID" id="95765777"/>
<dbReference type="Gene3D" id="1.10.150.130">
    <property type="match status" value="1"/>
</dbReference>
<dbReference type="InterPro" id="IPR050808">
    <property type="entry name" value="Phage_Integrase"/>
</dbReference>
<feature type="compositionally biased region" description="Polar residues" evidence="5">
    <location>
        <begin position="427"/>
        <end position="438"/>
    </location>
</feature>
<dbReference type="EMBL" id="JAVDPY010000016">
    <property type="protein sequence ID" value="MDR6336733.1"/>
    <property type="molecule type" value="Genomic_DNA"/>
</dbReference>
<keyword evidence="4" id="KW-0233">DNA recombination</keyword>
<evidence type="ECO:0000259" key="6">
    <source>
        <dbReference type="PROSITE" id="PS51898"/>
    </source>
</evidence>
<feature type="domain" description="Tyr recombinase" evidence="6">
    <location>
        <begin position="227"/>
        <end position="401"/>
    </location>
</feature>
<dbReference type="PANTHER" id="PTHR30629">
    <property type="entry name" value="PROPHAGE INTEGRASE"/>
    <property type="match status" value="1"/>
</dbReference>
<name>A0ABU1KQ45_XANFL</name>
<keyword evidence="8" id="KW-1185">Reference proteome</keyword>
<proteinExistence type="inferred from homology"/>
<dbReference type="InterPro" id="IPR013762">
    <property type="entry name" value="Integrase-like_cat_sf"/>
</dbReference>
<dbReference type="PANTHER" id="PTHR30629:SF2">
    <property type="entry name" value="PROPHAGE INTEGRASE INTS-RELATED"/>
    <property type="match status" value="1"/>
</dbReference>
<feature type="region of interest" description="Disordered" evidence="5">
    <location>
        <begin position="416"/>
        <end position="438"/>
    </location>
</feature>
<organism evidence="7 8">
    <name type="scientific">Xanthobacter flavus</name>
    <dbReference type="NCBI Taxonomy" id="281"/>
    <lineage>
        <taxon>Bacteria</taxon>
        <taxon>Pseudomonadati</taxon>
        <taxon>Pseudomonadota</taxon>
        <taxon>Alphaproteobacteria</taxon>
        <taxon>Hyphomicrobiales</taxon>
        <taxon>Xanthobacteraceae</taxon>
        <taxon>Xanthobacter</taxon>
    </lineage>
</organism>
<comment type="similarity">
    <text evidence="1">Belongs to the 'phage' integrase family.</text>
</comment>
<dbReference type="Pfam" id="PF13356">
    <property type="entry name" value="Arm-DNA-bind_3"/>
    <property type="match status" value="1"/>
</dbReference>
<dbReference type="SUPFAM" id="SSF56349">
    <property type="entry name" value="DNA breaking-rejoining enzymes"/>
    <property type="match status" value="1"/>
</dbReference>
<dbReference type="Proteomes" id="UP001245370">
    <property type="component" value="Unassembled WGS sequence"/>
</dbReference>
<keyword evidence="2" id="KW-0229">DNA integration</keyword>
<evidence type="ECO:0000313" key="7">
    <source>
        <dbReference type="EMBL" id="MDR6336733.1"/>
    </source>
</evidence>